<sequence>MLLNRPISIGYFINLIKYDILVIFAYSSLSLIVHHYKFLHDVSIPISIAAIIGTLISLLLAFRTSQSYERWWEARIIWGSIVNDSRTLIRQLRQFLPEDELAKAQIDQHILSFKDRQIIWVYALGESLRKLPFSGQVTAYLDKHRLLDKNKLPSSNIPNLLLEKHSEELKQVANHYKLDPNKQVQLDSTLVRLTDAMGKCERIKNTVFPKSYSVLIHFIIYVFLTALPFGLEEVGDIPEMVVTMLIPLLFIMIEKTAILLQDPFENRPTDTPMTAIAVTIENNLNQITDSETAPKQLVDDDKYYSM</sequence>
<reference evidence="10" key="1">
    <citation type="submission" date="2023-05" db="EMBL/GenBank/DDBJ databases">
        <authorList>
            <person name="Zhang X."/>
        </authorList>
    </citation>
    <scope>NUCLEOTIDE SEQUENCE</scope>
    <source>
        <strain evidence="10">BD1B2-1</strain>
    </source>
</reference>
<keyword evidence="4 9" id="KW-0812">Transmembrane</keyword>
<name>A0AAE3RE83_9BACT</name>
<dbReference type="PANTHER" id="PTHR33281">
    <property type="entry name" value="UPF0187 PROTEIN YNEE"/>
    <property type="match status" value="1"/>
</dbReference>
<comment type="caution">
    <text evidence="10">The sequence shown here is derived from an EMBL/GenBank/DDBJ whole genome shotgun (WGS) entry which is preliminary data.</text>
</comment>
<comment type="subcellular location">
    <subcellularLocation>
        <location evidence="1">Cell membrane</location>
        <topology evidence="1">Multi-pass membrane protein</topology>
    </subcellularLocation>
</comment>
<dbReference type="InterPro" id="IPR044669">
    <property type="entry name" value="YneE/VCCN1/2-like"/>
</dbReference>
<evidence type="ECO:0000256" key="3">
    <source>
        <dbReference type="ARBA" id="ARBA00022475"/>
    </source>
</evidence>
<feature type="transmembrane region" description="Helical" evidence="9">
    <location>
        <begin position="42"/>
        <end position="62"/>
    </location>
</feature>
<evidence type="ECO:0000256" key="1">
    <source>
        <dbReference type="ARBA" id="ARBA00004651"/>
    </source>
</evidence>
<feature type="transmembrane region" description="Helical" evidence="9">
    <location>
        <begin position="237"/>
        <end position="253"/>
    </location>
</feature>
<organism evidence="10 11">
    <name type="scientific">Xanthocytophaga agilis</name>
    <dbReference type="NCBI Taxonomy" id="3048010"/>
    <lineage>
        <taxon>Bacteria</taxon>
        <taxon>Pseudomonadati</taxon>
        <taxon>Bacteroidota</taxon>
        <taxon>Cytophagia</taxon>
        <taxon>Cytophagales</taxon>
        <taxon>Rhodocytophagaceae</taxon>
        <taxon>Xanthocytophaga</taxon>
    </lineage>
</organism>
<evidence type="ECO:0000256" key="6">
    <source>
        <dbReference type="ARBA" id="ARBA00023065"/>
    </source>
</evidence>
<keyword evidence="2" id="KW-0813">Transport</keyword>
<evidence type="ECO:0000256" key="4">
    <source>
        <dbReference type="ARBA" id="ARBA00022692"/>
    </source>
</evidence>
<dbReference type="RefSeq" id="WP_314519118.1">
    <property type="nucleotide sequence ID" value="NZ_JASJOU010000021.1"/>
</dbReference>
<evidence type="ECO:0000256" key="5">
    <source>
        <dbReference type="ARBA" id="ARBA00022989"/>
    </source>
</evidence>
<feature type="transmembrane region" description="Helical" evidence="9">
    <location>
        <begin position="212"/>
        <end position="231"/>
    </location>
</feature>
<dbReference type="GO" id="GO:0005254">
    <property type="term" value="F:chloride channel activity"/>
    <property type="evidence" value="ECO:0007669"/>
    <property type="project" value="InterPro"/>
</dbReference>
<dbReference type="GO" id="GO:0005886">
    <property type="term" value="C:plasma membrane"/>
    <property type="evidence" value="ECO:0007669"/>
    <property type="project" value="UniProtKB-SubCell"/>
</dbReference>
<keyword evidence="5 9" id="KW-1133">Transmembrane helix</keyword>
<evidence type="ECO:0000313" key="10">
    <source>
        <dbReference type="EMBL" id="MDJ1506273.1"/>
    </source>
</evidence>
<feature type="transmembrane region" description="Helical" evidence="9">
    <location>
        <begin position="12"/>
        <end position="36"/>
    </location>
</feature>
<gene>
    <name evidence="10" type="ORF">QNI22_36785</name>
</gene>
<keyword evidence="6" id="KW-0406">Ion transport</keyword>
<evidence type="ECO:0000256" key="8">
    <source>
        <dbReference type="ARBA" id="ARBA00034708"/>
    </source>
</evidence>
<proteinExistence type="inferred from homology"/>
<dbReference type="AlphaFoldDB" id="A0AAE3RE83"/>
<keyword evidence="11" id="KW-1185">Reference proteome</keyword>
<evidence type="ECO:0000256" key="9">
    <source>
        <dbReference type="SAM" id="Phobius"/>
    </source>
</evidence>
<keyword evidence="3" id="KW-1003">Cell membrane</keyword>
<accession>A0AAE3RE83</accession>
<dbReference type="PANTHER" id="PTHR33281:SF19">
    <property type="entry name" value="VOLTAGE-DEPENDENT ANION CHANNEL-FORMING PROTEIN YNEE"/>
    <property type="match status" value="1"/>
</dbReference>
<comment type="similarity">
    <text evidence="8">Belongs to the anion channel-forming bestrophin (TC 1.A.46) family.</text>
</comment>
<dbReference type="EMBL" id="JASJOU010000021">
    <property type="protein sequence ID" value="MDJ1506273.1"/>
    <property type="molecule type" value="Genomic_DNA"/>
</dbReference>
<evidence type="ECO:0000313" key="11">
    <source>
        <dbReference type="Proteomes" id="UP001232063"/>
    </source>
</evidence>
<dbReference type="Proteomes" id="UP001232063">
    <property type="component" value="Unassembled WGS sequence"/>
</dbReference>
<protein>
    <submittedName>
        <fullName evidence="10">Bestrophin family ion channel</fullName>
    </submittedName>
</protein>
<evidence type="ECO:0000256" key="7">
    <source>
        <dbReference type="ARBA" id="ARBA00023136"/>
    </source>
</evidence>
<keyword evidence="7 9" id="KW-0472">Membrane</keyword>
<dbReference type="Pfam" id="PF25539">
    <property type="entry name" value="Bestrophin_2"/>
    <property type="match status" value="1"/>
</dbReference>
<evidence type="ECO:0000256" key="2">
    <source>
        <dbReference type="ARBA" id="ARBA00022448"/>
    </source>
</evidence>